<dbReference type="InterPro" id="IPR005248">
    <property type="entry name" value="NadD/NMNAT"/>
</dbReference>
<dbReference type="HAMAP" id="MF_00244">
    <property type="entry name" value="NaMN_adenylyltr"/>
    <property type="match status" value="1"/>
</dbReference>
<proteinExistence type="inferred from homology"/>
<evidence type="ECO:0000259" key="8">
    <source>
        <dbReference type="Pfam" id="PF01467"/>
    </source>
</evidence>
<dbReference type="Gene3D" id="3.40.50.620">
    <property type="entry name" value="HUPs"/>
    <property type="match status" value="1"/>
</dbReference>
<dbReference type="InterPro" id="IPR004821">
    <property type="entry name" value="Cyt_trans-like"/>
</dbReference>
<reference evidence="9" key="1">
    <citation type="submission" date="2014-05" db="EMBL/GenBank/DDBJ databases">
        <title>Key roles for freshwater Actinobacteria revealed by deep metagenomic sequencing.</title>
        <authorList>
            <person name="Ghai R."/>
            <person name="Mizuno C.M."/>
            <person name="Picazo A."/>
            <person name="Camacho A."/>
            <person name="Rodriguez-Valera F."/>
        </authorList>
    </citation>
    <scope>NUCLEOTIDE SEQUENCE</scope>
</reference>
<dbReference type="PANTHER" id="PTHR39321:SF3">
    <property type="entry name" value="PHOSPHOPANTETHEINE ADENYLYLTRANSFERASE"/>
    <property type="match status" value="1"/>
</dbReference>
<keyword evidence="5" id="KW-0547">Nucleotide-binding</keyword>
<evidence type="ECO:0000256" key="6">
    <source>
        <dbReference type="ARBA" id="ARBA00022840"/>
    </source>
</evidence>
<dbReference type="EMBL" id="JNSK01000027">
    <property type="protein sequence ID" value="KGA18292.1"/>
    <property type="molecule type" value="Genomic_DNA"/>
</dbReference>
<evidence type="ECO:0000256" key="2">
    <source>
        <dbReference type="ARBA" id="ARBA00022642"/>
    </source>
</evidence>
<comment type="pathway">
    <text evidence="1">Cofactor biosynthesis; NAD(+) biosynthesis.</text>
</comment>
<keyword evidence="6" id="KW-0067">ATP-binding</keyword>
<dbReference type="PANTHER" id="PTHR39321">
    <property type="entry name" value="NICOTINATE-NUCLEOTIDE ADENYLYLTRANSFERASE-RELATED"/>
    <property type="match status" value="1"/>
</dbReference>
<protein>
    <recommendedName>
        <fullName evidence="8">Cytidyltransferase-like domain-containing protein</fullName>
    </recommendedName>
</protein>
<dbReference type="GO" id="GO:0009435">
    <property type="term" value="P:NAD+ biosynthetic process"/>
    <property type="evidence" value="ECO:0007669"/>
    <property type="project" value="UniProtKB-UniPathway"/>
</dbReference>
<comment type="caution">
    <text evidence="9">The sequence shown here is derived from an EMBL/GenBank/DDBJ whole genome shotgun (WGS) entry which is preliminary data.</text>
</comment>
<keyword evidence="4" id="KW-0548">Nucleotidyltransferase</keyword>
<dbReference type="NCBIfam" id="TIGR00125">
    <property type="entry name" value="cyt_tran_rel"/>
    <property type="match status" value="1"/>
</dbReference>
<dbReference type="CDD" id="cd02165">
    <property type="entry name" value="NMNAT"/>
    <property type="match status" value="1"/>
</dbReference>
<keyword evidence="7" id="KW-0520">NAD</keyword>
<keyword evidence="3" id="KW-0808">Transferase</keyword>
<evidence type="ECO:0000256" key="7">
    <source>
        <dbReference type="ARBA" id="ARBA00023027"/>
    </source>
</evidence>
<dbReference type="GO" id="GO:0005524">
    <property type="term" value="F:ATP binding"/>
    <property type="evidence" value="ECO:0007669"/>
    <property type="project" value="UniProtKB-KW"/>
</dbReference>
<dbReference type="AlphaFoldDB" id="A0A094Q4H0"/>
<evidence type="ECO:0000256" key="4">
    <source>
        <dbReference type="ARBA" id="ARBA00022695"/>
    </source>
</evidence>
<dbReference type="GO" id="GO:0070566">
    <property type="term" value="F:adenylyltransferase activity"/>
    <property type="evidence" value="ECO:0007669"/>
    <property type="project" value="UniProtKB-ARBA"/>
</dbReference>
<evidence type="ECO:0000256" key="5">
    <source>
        <dbReference type="ARBA" id="ARBA00022741"/>
    </source>
</evidence>
<accession>A0A094Q4H0</accession>
<organism evidence="9">
    <name type="scientific">freshwater metagenome</name>
    <dbReference type="NCBI Taxonomy" id="449393"/>
    <lineage>
        <taxon>unclassified sequences</taxon>
        <taxon>metagenomes</taxon>
        <taxon>ecological metagenomes</taxon>
    </lineage>
</organism>
<keyword evidence="2" id="KW-0662">Pyridine nucleotide biosynthesis</keyword>
<feature type="domain" description="Cytidyltransferase-like" evidence="8">
    <location>
        <begin position="6"/>
        <end position="160"/>
    </location>
</feature>
<dbReference type="NCBIfam" id="TIGR00482">
    <property type="entry name" value="nicotinate (nicotinamide) nucleotide adenylyltransferase"/>
    <property type="match status" value="1"/>
</dbReference>
<dbReference type="UniPathway" id="UPA00253"/>
<dbReference type="InterPro" id="IPR014729">
    <property type="entry name" value="Rossmann-like_a/b/a_fold"/>
</dbReference>
<dbReference type="Pfam" id="PF01467">
    <property type="entry name" value="CTP_transf_like"/>
    <property type="match status" value="1"/>
</dbReference>
<gene>
    <name evidence="9" type="ORF">GM50_9135</name>
</gene>
<dbReference type="SUPFAM" id="SSF52374">
    <property type="entry name" value="Nucleotidylyl transferase"/>
    <property type="match status" value="1"/>
</dbReference>
<sequence>MRRIGIYGGTFDPIHNGHLHVITQLITRSLVDQLILIPAGSPWLRESAPLAPGLNRLAMCELALSDLPDSIGAQVEVSDTEINRTGSTYTIDTVLEIKKSHPNDALVLIVGTDAYAQFDKWYRHEELAKLVEIIVIDRPEFPGASTLDIGALNVSATAVRSGRTELVPDAVATYIKESGLYASK</sequence>
<evidence type="ECO:0000256" key="1">
    <source>
        <dbReference type="ARBA" id="ARBA00004790"/>
    </source>
</evidence>
<name>A0A094Q4H0_9ZZZZ</name>
<evidence type="ECO:0000313" key="9">
    <source>
        <dbReference type="EMBL" id="KGA18292.1"/>
    </source>
</evidence>
<evidence type="ECO:0000256" key="3">
    <source>
        <dbReference type="ARBA" id="ARBA00022679"/>
    </source>
</evidence>